<organism evidence="4">
    <name type="scientific">bioreactor metagenome</name>
    <dbReference type="NCBI Taxonomy" id="1076179"/>
    <lineage>
        <taxon>unclassified sequences</taxon>
        <taxon>metagenomes</taxon>
        <taxon>ecological metagenomes</taxon>
    </lineage>
</organism>
<dbReference type="PANTHER" id="PTHR36530">
    <property type="entry name" value="INHIBITOR OF CYSTEINE PEPTIDASE"/>
    <property type="match status" value="1"/>
</dbReference>
<name>A0A645F988_9ZZZZ</name>
<dbReference type="AlphaFoldDB" id="A0A645F988"/>
<dbReference type="Gene3D" id="2.60.40.2020">
    <property type="match status" value="1"/>
</dbReference>
<evidence type="ECO:0000256" key="2">
    <source>
        <dbReference type="ARBA" id="ARBA00022704"/>
    </source>
</evidence>
<feature type="domain" description="Proteinase inhibitor I42 chagasin" evidence="3">
    <location>
        <begin position="167"/>
        <end position="247"/>
    </location>
</feature>
<dbReference type="PANTHER" id="PTHR36530:SF1">
    <property type="entry name" value="AMOEBIASIN-1"/>
    <property type="match status" value="1"/>
</dbReference>
<protein>
    <recommendedName>
        <fullName evidence="3">Proteinase inhibitor I42 chagasin domain-containing protein</fullName>
    </recommendedName>
</protein>
<evidence type="ECO:0000259" key="3">
    <source>
        <dbReference type="Pfam" id="PF09394"/>
    </source>
</evidence>
<sequence length="259" mass="28320">MLSRSIDNGPIKGVIPEVDGISDENMQKSINGVLKMRAYELARQLPAECEVSYNQLLDKASVFSVVLKATTGDRTLYKAVNIDVTTGKECVLSDFFRDKEGFERVLDGYEDIALGDAGVYTRSEKYSTYDKFVPYAALLRFVNIGEAGRFLTVHKITKAAEGAALHVKAGELVAIKLDSNRSTGYAWEIASESKSAGVQEIGTSYLMPGGKDTSIVGAMGTDIIVIGTDKAGSFPVKLNYKRQWEKYPVSGMQFELIAE</sequence>
<dbReference type="InterPro" id="IPR018990">
    <property type="entry name" value="Prot_inh_I42_chagasin"/>
</dbReference>
<gene>
    <name evidence="4" type="ORF">SDC9_156321</name>
</gene>
<dbReference type="Pfam" id="PF09394">
    <property type="entry name" value="Inhibitor_I42"/>
    <property type="match status" value="1"/>
</dbReference>
<evidence type="ECO:0000313" key="4">
    <source>
        <dbReference type="EMBL" id="MPN09033.1"/>
    </source>
</evidence>
<proteinExistence type="predicted"/>
<keyword evidence="1" id="KW-0646">Protease inhibitor</keyword>
<dbReference type="GO" id="GO:0004869">
    <property type="term" value="F:cysteine-type endopeptidase inhibitor activity"/>
    <property type="evidence" value="ECO:0007669"/>
    <property type="project" value="UniProtKB-KW"/>
</dbReference>
<keyword evidence="2" id="KW-0789">Thiol protease inhibitor</keyword>
<dbReference type="InterPro" id="IPR052781">
    <property type="entry name" value="Cys_protease_inhibitor_I42"/>
</dbReference>
<dbReference type="SUPFAM" id="SSF141066">
    <property type="entry name" value="ICP-like"/>
    <property type="match status" value="1"/>
</dbReference>
<evidence type="ECO:0000256" key="1">
    <source>
        <dbReference type="ARBA" id="ARBA00022690"/>
    </source>
</evidence>
<dbReference type="EMBL" id="VSSQ01055128">
    <property type="protein sequence ID" value="MPN09033.1"/>
    <property type="molecule type" value="Genomic_DNA"/>
</dbReference>
<reference evidence="4" key="1">
    <citation type="submission" date="2019-08" db="EMBL/GenBank/DDBJ databases">
        <authorList>
            <person name="Kucharzyk K."/>
            <person name="Murdoch R.W."/>
            <person name="Higgins S."/>
            <person name="Loffler F."/>
        </authorList>
    </citation>
    <scope>NUCLEOTIDE SEQUENCE</scope>
</reference>
<comment type="caution">
    <text evidence="4">The sequence shown here is derived from an EMBL/GenBank/DDBJ whole genome shotgun (WGS) entry which is preliminary data.</text>
</comment>
<accession>A0A645F988</accession>
<dbReference type="InterPro" id="IPR036331">
    <property type="entry name" value="Chagasin-like_sf"/>
</dbReference>